<feature type="compositionally biased region" description="Gly residues" evidence="1">
    <location>
        <begin position="45"/>
        <end position="55"/>
    </location>
</feature>
<dbReference type="Proteomes" id="UP000604825">
    <property type="component" value="Unassembled WGS sequence"/>
</dbReference>
<comment type="caution">
    <text evidence="2">The sequence shown here is derived from an EMBL/GenBank/DDBJ whole genome shotgun (WGS) entry which is preliminary data.</text>
</comment>
<name>A0A811NZT4_9POAL</name>
<protein>
    <submittedName>
        <fullName evidence="2">Uncharacterized protein</fullName>
    </submittedName>
</protein>
<proteinExistence type="predicted"/>
<feature type="region of interest" description="Disordered" evidence="1">
    <location>
        <begin position="1"/>
        <end position="93"/>
    </location>
</feature>
<evidence type="ECO:0000313" key="3">
    <source>
        <dbReference type="Proteomes" id="UP000604825"/>
    </source>
</evidence>
<evidence type="ECO:0000313" key="2">
    <source>
        <dbReference type="EMBL" id="CAD6234826.1"/>
    </source>
</evidence>
<evidence type="ECO:0000256" key="1">
    <source>
        <dbReference type="SAM" id="MobiDB-lite"/>
    </source>
</evidence>
<reference evidence="2" key="1">
    <citation type="submission" date="2020-10" db="EMBL/GenBank/DDBJ databases">
        <authorList>
            <person name="Han B."/>
            <person name="Lu T."/>
            <person name="Zhao Q."/>
            <person name="Huang X."/>
            <person name="Zhao Y."/>
        </authorList>
    </citation>
    <scope>NUCLEOTIDE SEQUENCE</scope>
</reference>
<gene>
    <name evidence="2" type="ORF">NCGR_LOCUS23244</name>
</gene>
<sequence>MSRHRRQPSRALPLDFNIDGGDEGPAADKGGATSIDGSQQNPRAGGSGDAGGAGKGKGHEGQTTNKPPPPATGSRTPSDGTTGGNKPRHDDGRLTMLSRTLKRRFCDPCSQFAQCSDRICIYL</sequence>
<organism evidence="2 3">
    <name type="scientific">Miscanthus lutarioriparius</name>
    <dbReference type="NCBI Taxonomy" id="422564"/>
    <lineage>
        <taxon>Eukaryota</taxon>
        <taxon>Viridiplantae</taxon>
        <taxon>Streptophyta</taxon>
        <taxon>Embryophyta</taxon>
        <taxon>Tracheophyta</taxon>
        <taxon>Spermatophyta</taxon>
        <taxon>Magnoliopsida</taxon>
        <taxon>Liliopsida</taxon>
        <taxon>Poales</taxon>
        <taxon>Poaceae</taxon>
        <taxon>PACMAD clade</taxon>
        <taxon>Panicoideae</taxon>
        <taxon>Andropogonodae</taxon>
        <taxon>Andropogoneae</taxon>
        <taxon>Saccharinae</taxon>
        <taxon>Miscanthus</taxon>
    </lineage>
</organism>
<dbReference type="EMBL" id="CAJGYO010000006">
    <property type="protein sequence ID" value="CAD6234826.1"/>
    <property type="molecule type" value="Genomic_DNA"/>
</dbReference>
<dbReference type="AlphaFoldDB" id="A0A811NZT4"/>
<dbReference type="OrthoDB" id="610440at2759"/>
<accession>A0A811NZT4</accession>
<keyword evidence="3" id="KW-1185">Reference proteome</keyword>